<evidence type="ECO:0000313" key="2">
    <source>
        <dbReference type="EMBL" id="KAK3244141.1"/>
    </source>
</evidence>
<dbReference type="AlphaFoldDB" id="A0AAE0BWJ0"/>
<dbReference type="Proteomes" id="UP001190700">
    <property type="component" value="Unassembled WGS sequence"/>
</dbReference>
<proteinExistence type="predicted"/>
<dbReference type="EMBL" id="LGRX02032214">
    <property type="protein sequence ID" value="KAK3244141.1"/>
    <property type="molecule type" value="Genomic_DNA"/>
</dbReference>
<organism evidence="2 3">
    <name type="scientific">Cymbomonas tetramitiformis</name>
    <dbReference type="NCBI Taxonomy" id="36881"/>
    <lineage>
        <taxon>Eukaryota</taxon>
        <taxon>Viridiplantae</taxon>
        <taxon>Chlorophyta</taxon>
        <taxon>Pyramimonadophyceae</taxon>
        <taxon>Pyramimonadales</taxon>
        <taxon>Pyramimonadaceae</taxon>
        <taxon>Cymbomonas</taxon>
    </lineage>
</organism>
<evidence type="ECO:0000256" key="1">
    <source>
        <dbReference type="SAM" id="MobiDB-lite"/>
    </source>
</evidence>
<sequence length="414" mass="43873">MRPTATVHVIPVELEEEAGAILTERNVAIEGDTAKGDCMVLTVVDLPMDGDLRVGPPAATAFTPFPSAAPSMPAFADPASPQPGMFLAVRSAIQLVLLPREGPLSSPNLSFPNSVSMVELKENLAAAMADAVGSTTDMATILRMRAAANRTVMVESIVYAATEEAASALIQMLVGNTSGSLEGVMLSHTVITNVTIRPLVFHPPPLPPQSPPPPPPYPPWLPMRVIVRDDADVEWWWEANEPNFGCNASLNASNAVMGTNRTINNATCAESEKRQMWWPSAAGAYVSCVDSAEGGRDDLPGGASETIGPEGGPETTGLEGAPETTGLEGAPEVRWNVESAWNRSVAGTLLGPFVLFEATMMGILHFPAPPQGQRDVQACLAVQKVRLQALDGIRVLGAAHLVAFHLYQDPQRHA</sequence>
<gene>
    <name evidence="2" type="ORF">CYMTET_46236</name>
</gene>
<feature type="region of interest" description="Disordered" evidence="1">
    <location>
        <begin position="296"/>
        <end position="329"/>
    </location>
</feature>
<feature type="compositionally biased region" description="Low complexity" evidence="1">
    <location>
        <begin position="305"/>
        <end position="329"/>
    </location>
</feature>
<name>A0AAE0BWJ0_9CHLO</name>
<reference evidence="2 3" key="1">
    <citation type="journal article" date="2015" name="Genome Biol. Evol.">
        <title>Comparative Genomics of a Bacterivorous Green Alga Reveals Evolutionary Causalities and Consequences of Phago-Mixotrophic Mode of Nutrition.</title>
        <authorList>
            <person name="Burns J.A."/>
            <person name="Paasch A."/>
            <person name="Narechania A."/>
            <person name="Kim E."/>
        </authorList>
    </citation>
    <scope>NUCLEOTIDE SEQUENCE [LARGE SCALE GENOMIC DNA]</scope>
    <source>
        <strain evidence="2 3">PLY_AMNH</strain>
    </source>
</reference>
<evidence type="ECO:0000313" key="3">
    <source>
        <dbReference type="Proteomes" id="UP001190700"/>
    </source>
</evidence>
<accession>A0AAE0BWJ0</accession>
<keyword evidence="3" id="KW-1185">Reference proteome</keyword>
<comment type="caution">
    <text evidence="2">The sequence shown here is derived from an EMBL/GenBank/DDBJ whole genome shotgun (WGS) entry which is preliminary data.</text>
</comment>
<protein>
    <submittedName>
        <fullName evidence="2">Uncharacterized protein</fullName>
    </submittedName>
</protein>